<keyword evidence="2" id="KW-0378">Hydrolase</keyword>
<evidence type="ECO:0000313" key="5">
    <source>
        <dbReference type="EMBL" id="CAB4913336.1"/>
    </source>
</evidence>
<dbReference type="PANTHER" id="PTHR31793">
    <property type="entry name" value="4-HYDROXYBENZOYL-COA THIOESTERASE FAMILY MEMBER"/>
    <property type="match status" value="1"/>
</dbReference>
<name>A0A6J7LSF0_9ZZZZ</name>
<dbReference type="Pfam" id="PF13279">
    <property type="entry name" value="4HBT_2"/>
    <property type="match status" value="1"/>
</dbReference>
<evidence type="ECO:0000313" key="4">
    <source>
        <dbReference type="EMBL" id="CAB4795920.1"/>
    </source>
</evidence>
<dbReference type="CDD" id="cd00586">
    <property type="entry name" value="4HBT"/>
    <property type="match status" value="1"/>
</dbReference>
<dbReference type="EMBL" id="CAEZYE010000040">
    <property type="protein sequence ID" value="CAB4712468.1"/>
    <property type="molecule type" value="Genomic_DNA"/>
</dbReference>
<accession>A0A6J7LSF0</accession>
<dbReference type="InterPro" id="IPR029069">
    <property type="entry name" value="HotDog_dom_sf"/>
</dbReference>
<dbReference type="GO" id="GO:0047617">
    <property type="term" value="F:fatty acyl-CoA hydrolase activity"/>
    <property type="evidence" value="ECO:0007669"/>
    <property type="project" value="TreeGrafter"/>
</dbReference>
<proteinExistence type="inferred from homology"/>
<dbReference type="EMBL" id="CAFBMU010000001">
    <property type="protein sequence ID" value="CAB4913336.1"/>
    <property type="molecule type" value="Genomic_DNA"/>
</dbReference>
<dbReference type="InterPro" id="IPR050563">
    <property type="entry name" value="4-hydroxybenzoyl-CoA_TE"/>
</dbReference>
<evidence type="ECO:0000313" key="3">
    <source>
        <dbReference type="EMBL" id="CAB4712468.1"/>
    </source>
</evidence>
<evidence type="ECO:0000256" key="1">
    <source>
        <dbReference type="ARBA" id="ARBA00005953"/>
    </source>
</evidence>
<reference evidence="6" key="1">
    <citation type="submission" date="2020-05" db="EMBL/GenBank/DDBJ databases">
        <authorList>
            <person name="Chiriac C."/>
            <person name="Salcher M."/>
            <person name="Ghai R."/>
            <person name="Kavagutti S V."/>
        </authorList>
    </citation>
    <scope>NUCLEOTIDE SEQUENCE</scope>
</reference>
<evidence type="ECO:0000256" key="2">
    <source>
        <dbReference type="ARBA" id="ARBA00022801"/>
    </source>
</evidence>
<dbReference type="PANTHER" id="PTHR31793:SF27">
    <property type="entry name" value="NOVEL THIOESTERASE SUPERFAMILY DOMAIN AND SAPOSIN A-TYPE DOMAIN CONTAINING PROTEIN (0610012H03RIK)"/>
    <property type="match status" value="1"/>
</dbReference>
<dbReference type="Gene3D" id="3.10.129.10">
    <property type="entry name" value="Hotdog Thioesterase"/>
    <property type="match status" value="1"/>
</dbReference>
<dbReference type="SUPFAM" id="SSF54637">
    <property type="entry name" value="Thioesterase/thiol ester dehydrase-isomerase"/>
    <property type="match status" value="1"/>
</dbReference>
<comment type="similarity">
    <text evidence="1">Belongs to the 4-hydroxybenzoyl-CoA thioesterase family.</text>
</comment>
<dbReference type="EMBL" id="CAFBRZ010000018">
    <property type="protein sequence ID" value="CAB5147461.1"/>
    <property type="molecule type" value="Genomic_DNA"/>
</dbReference>
<dbReference type="AlphaFoldDB" id="A0A6J7LSF0"/>
<sequence>MKYTNRQYVRWDDLDAMGHVNNAKYLTFAQEARFAMLGLFNMVVARAEVDFKAPINEGNIFIDVTIWVESIGTSSFSMVYEVANNGVLFARIKSVQVTVSEDTRSSRPISDEQRKILSMYLETD</sequence>
<protein>
    <submittedName>
        <fullName evidence="6">Unannotated protein</fullName>
    </submittedName>
</protein>
<evidence type="ECO:0000313" key="6">
    <source>
        <dbReference type="EMBL" id="CAB4970322.1"/>
    </source>
</evidence>
<dbReference type="EMBL" id="CAFBOD010000003">
    <property type="protein sequence ID" value="CAB4970322.1"/>
    <property type="molecule type" value="Genomic_DNA"/>
</dbReference>
<gene>
    <name evidence="3" type="ORF">UFOPK2655_00830</name>
    <name evidence="4" type="ORF">UFOPK3077_00194</name>
    <name evidence="5" type="ORF">UFOPK3667_00193</name>
    <name evidence="6" type="ORF">UFOPK3903_00361</name>
    <name evidence="7" type="ORF">UFOPK4444_00448</name>
</gene>
<evidence type="ECO:0000313" key="7">
    <source>
        <dbReference type="EMBL" id="CAB5147461.1"/>
    </source>
</evidence>
<organism evidence="6">
    <name type="scientific">freshwater metagenome</name>
    <dbReference type="NCBI Taxonomy" id="449393"/>
    <lineage>
        <taxon>unclassified sequences</taxon>
        <taxon>metagenomes</taxon>
        <taxon>ecological metagenomes</taxon>
    </lineage>
</organism>
<dbReference type="EMBL" id="CAFAAS010000001">
    <property type="protein sequence ID" value="CAB4795920.1"/>
    <property type="molecule type" value="Genomic_DNA"/>
</dbReference>